<evidence type="ECO:0000256" key="2">
    <source>
        <dbReference type="SAM" id="Coils"/>
    </source>
</evidence>
<gene>
    <name evidence="4" type="ORF">DL546_002775</name>
</gene>
<comment type="caution">
    <text evidence="4">The sequence shown here is derived from an EMBL/GenBank/DDBJ whole genome shotgun (WGS) entry which is preliminary data.</text>
</comment>
<feature type="compositionally biased region" description="Polar residues" evidence="3">
    <location>
        <begin position="550"/>
        <end position="561"/>
    </location>
</feature>
<evidence type="ECO:0000313" key="4">
    <source>
        <dbReference type="EMBL" id="RKU41364.1"/>
    </source>
</evidence>
<dbReference type="InterPro" id="IPR008862">
    <property type="entry name" value="Tcp11"/>
</dbReference>
<dbReference type="STRING" id="177199.A0A420Y096"/>
<dbReference type="EMBL" id="QVQW01000076">
    <property type="protein sequence ID" value="RKU41364.1"/>
    <property type="molecule type" value="Genomic_DNA"/>
</dbReference>
<feature type="region of interest" description="Disordered" evidence="3">
    <location>
        <begin position="1"/>
        <end position="29"/>
    </location>
</feature>
<organism evidence="4 5">
    <name type="scientific">Coniochaeta pulveracea</name>
    <dbReference type="NCBI Taxonomy" id="177199"/>
    <lineage>
        <taxon>Eukaryota</taxon>
        <taxon>Fungi</taxon>
        <taxon>Dikarya</taxon>
        <taxon>Ascomycota</taxon>
        <taxon>Pezizomycotina</taxon>
        <taxon>Sordariomycetes</taxon>
        <taxon>Sordariomycetidae</taxon>
        <taxon>Coniochaetales</taxon>
        <taxon>Coniochaetaceae</taxon>
        <taxon>Coniochaeta</taxon>
    </lineage>
</organism>
<dbReference type="PANTHER" id="PTHR12832">
    <property type="entry name" value="TESTIS-SPECIFIC PROTEIN PBS13 T-COMPLEX 11"/>
    <property type="match status" value="1"/>
</dbReference>
<sequence>MRRPSLDQGEPSGNLHEACDLPDAPATEPLLEIAMPTAEQSMIHDNIGTDEEHVDSSLRIYTPPPHIASRLFLRPTNQTRRKDSAASSRRNSISSAQSRSSHGASIRHDGPQSKYVAQHLRRASILEDRKARLADRAAHAEKVRLRAALAKAAIKDTTASDERAQAAAQARERNLAEIAATCAEEVKRAKAVAESIKEKREQDIRKARLQMEERLAEAEKRREELRSRNTAKGRRERGLSMNTLKPTLVEVMPGVMEESGMKETGSPAVTQDVAAAKIQGWWRGTERKRAVTEFLELGLTVDTVRKTSFERVTDLLAQEKVLLMTARILRICGLKEGEIGSVNEMAAVRTFLSAFLILGHPAQVLNNREGRGEQEQDLVAKASELLIAFENILSRLTSFNNYTPPPALLEPLSEVYAAFYNAFIAWKARDSSSLVEVMVMQFVELDAIIQTVKDATDGSVDVVYRQSIQDNQAMLLVRIKKLAGVQQGKKLVIDAVRKARKARAARKPVGDTKPRIVEDDSTDAGKISAKSGGGTSASASHMPSPPVTPSRATEATPSSSLVATGSHVARFPGLLPENRVIVHELAINQEYRIDATEYRAHYRHLLDPLFQEMRSTMEADNQDLHFLLLLEVAKYVREKLQRLVKEGNPMHRFIGELLDTETAHQQFVTGSFSYEKFFQAMGSLLSKLCAPVRDEELRDLIENRLSQGHYVDRLEALMGFIDVMMSDYANYLLQLVAPQLMQQATSYESQAFAAALDAGKHDLSVAERAWRAARQKVLAEAARRDTEAVNHPRSRLTADRIYTQVLLDVFTKPSPISEAEMPEMLLLDFQRAQRAGRAILRIITAGAILLQCKNLLKRDVRAPWKTEAGRILTVLDAEQPLETTVDGVMAALETGRSMPAATKTHLRGLVTRCVAAAVETAAASDDGTDQPREPVLRLLLNRLRGHILGRLTAASASEKAKVTSTAGERLASLGLPEFVEKVRDMVDELIKVGTVDRDTHGPWWEVVAAKVDEDERQQPLATNGTT</sequence>
<accession>A0A420Y096</accession>
<dbReference type="Pfam" id="PF05794">
    <property type="entry name" value="Tcp11"/>
    <property type="match status" value="1"/>
</dbReference>
<feature type="compositionally biased region" description="Low complexity" evidence="3">
    <location>
        <begin position="85"/>
        <end position="104"/>
    </location>
</feature>
<feature type="compositionally biased region" description="Basic and acidic residues" evidence="3">
    <location>
        <begin position="508"/>
        <end position="518"/>
    </location>
</feature>
<evidence type="ECO:0000256" key="1">
    <source>
        <dbReference type="ARBA" id="ARBA00010954"/>
    </source>
</evidence>
<comment type="similarity">
    <text evidence="1">Belongs to the TCP11 family.</text>
</comment>
<keyword evidence="2" id="KW-0175">Coiled coil</keyword>
<name>A0A420Y096_9PEZI</name>
<dbReference type="OrthoDB" id="276323at2759"/>
<evidence type="ECO:0000256" key="3">
    <source>
        <dbReference type="SAM" id="MobiDB-lite"/>
    </source>
</evidence>
<feature type="compositionally biased region" description="Low complexity" evidence="3">
    <location>
        <begin position="524"/>
        <end position="540"/>
    </location>
</feature>
<dbReference type="PANTHER" id="PTHR12832:SF18">
    <property type="entry name" value="IQ CALMODULIN-BINDING MOTIF DOMAIN PROTEIN (AFU_ORTHOLOGUE AFUA_1G08920)"/>
    <property type="match status" value="1"/>
</dbReference>
<feature type="coiled-coil region" evidence="2">
    <location>
        <begin position="201"/>
        <end position="235"/>
    </location>
</feature>
<feature type="region of interest" description="Disordered" evidence="3">
    <location>
        <begin position="503"/>
        <end position="561"/>
    </location>
</feature>
<keyword evidence="5" id="KW-1185">Reference proteome</keyword>
<proteinExistence type="inferred from homology"/>
<evidence type="ECO:0000313" key="5">
    <source>
        <dbReference type="Proteomes" id="UP000275385"/>
    </source>
</evidence>
<protein>
    <submittedName>
        <fullName evidence="4">Uncharacterized protein</fullName>
    </submittedName>
</protein>
<feature type="region of interest" description="Disordered" evidence="3">
    <location>
        <begin position="69"/>
        <end position="112"/>
    </location>
</feature>
<reference evidence="4 5" key="1">
    <citation type="submission" date="2018-08" db="EMBL/GenBank/DDBJ databases">
        <title>Draft genome of the lignicolous fungus Coniochaeta pulveracea.</title>
        <authorList>
            <person name="Borstlap C.J."/>
            <person name="De Witt R.N."/>
            <person name="Botha A."/>
            <person name="Volschenk H."/>
        </authorList>
    </citation>
    <scope>NUCLEOTIDE SEQUENCE [LARGE SCALE GENOMIC DNA]</scope>
    <source>
        <strain evidence="4 5">CAB683</strain>
    </source>
</reference>
<dbReference type="AlphaFoldDB" id="A0A420Y096"/>
<dbReference type="Proteomes" id="UP000275385">
    <property type="component" value="Unassembled WGS sequence"/>
</dbReference>
<dbReference type="GO" id="GO:0010737">
    <property type="term" value="P:protein kinase A signaling"/>
    <property type="evidence" value="ECO:0007669"/>
    <property type="project" value="TreeGrafter"/>
</dbReference>